<dbReference type="SMART" id="SM00220">
    <property type="entry name" value="S_TKc"/>
    <property type="match status" value="1"/>
</dbReference>
<keyword evidence="5" id="KW-0418">Kinase</keyword>
<proteinExistence type="predicted"/>
<organism evidence="10 11">
    <name type="scientific">Actinokineospora bangkokensis</name>
    <dbReference type="NCBI Taxonomy" id="1193682"/>
    <lineage>
        <taxon>Bacteria</taxon>
        <taxon>Bacillati</taxon>
        <taxon>Actinomycetota</taxon>
        <taxon>Actinomycetes</taxon>
        <taxon>Pseudonocardiales</taxon>
        <taxon>Pseudonocardiaceae</taxon>
        <taxon>Actinokineospora</taxon>
    </lineage>
</organism>
<evidence type="ECO:0000313" key="11">
    <source>
        <dbReference type="Proteomes" id="UP000186040"/>
    </source>
</evidence>
<feature type="domain" description="Protein kinase" evidence="9">
    <location>
        <begin position="10"/>
        <end position="263"/>
    </location>
</feature>
<dbReference type="STRING" id="1193682.BJP25_14915"/>
<name>A0A1Q9LNE8_9PSEU</name>
<dbReference type="PROSITE" id="PS00108">
    <property type="entry name" value="PROTEIN_KINASE_ST"/>
    <property type="match status" value="1"/>
</dbReference>
<evidence type="ECO:0000256" key="7">
    <source>
        <dbReference type="PROSITE-ProRule" id="PRU10141"/>
    </source>
</evidence>
<evidence type="ECO:0000259" key="9">
    <source>
        <dbReference type="PROSITE" id="PS50011"/>
    </source>
</evidence>
<dbReference type="CDD" id="cd14014">
    <property type="entry name" value="STKc_PknB_like"/>
    <property type="match status" value="1"/>
</dbReference>
<dbReference type="InterPro" id="IPR017441">
    <property type="entry name" value="Protein_kinase_ATP_BS"/>
</dbReference>
<dbReference type="GO" id="GO:0005524">
    <property type="term" value="F:ATP binding"/>
    <property type="evidence" value="ECO:0007669"/>
    <property type="project" value="UniProtKB-UniRule"/>
</dbReference>
<keyword evidence="3" id="KW-0808">Transferase</keyword>
<accession>A0A1Q9LNE8</accession>
<keyword evidence="4 7" id="KW-0547">Nucleotide-binding</keyword>
<evidence type="ECO:0000256" key="2">
    <source>
        <dbReference type="ARBA" id="ARBA00022527"/>
    </source>
</evidence>
<dbReference type="EC" id="2.7.11.1" evidence="1"/>
<evidence type="ECO:0000256" key="8">
    <source>
        <dbReference type="SAM" id="MobiDB-lite"/>
    </source>
</evidence>
<comment type="caution">
    <text evidence="10">The sequence shown here is derived from an EMBL/GenBank/DDBJ whole genome shotgun (WGS) entry which is preliminary data.</text>
</comment>
<dbReference type="InterPro" id="IPR008271">
    <property type="entry name" value="Ser/Thr_kinase_AS"/>
</dbReference>
<evidence type="ECO:0000256" key="4">
    <source>
        <dbReference type="ARBA" id="ARBA00022741"/>
    </source>
</evidence>
<dbReference type="InterPro" id="IPR011009">
    <property type="entry name" value="Kinase-like_dom_sf"/>
</dbReference>
<dbReference type="AlphaFoldDB" id="A0A1Q9LNE8"/>
<keyword evidence="6 7" id="KW-0067">ATP-binding</keyword>
<gene>
    <name evidence="10" type="ORF">BJP25_14915</name>
</gene>
<dbReference type="Proteomes" id="UP000186040">
    <property type="component" value="Unassembled WGS sequence"/>
</dbReference>
<evidence type="ECO:0000313" key="10">
    <source>
        <dbReference type="EMBL" id="OLR93576.1"/>
    </source>
</evidence>
<dbReference type="Gene3D" id="3.30.200.20">
    <property type="entry name" value="Phosphorylase Kinase, domain 1"/>
    <property type="match status" value="1"/>
</dbReference>
<dbReference type="PANTHER" id="PTHR43289">
    <property type="entry name" value="MITOGEN-ACTIVATED PROTEIN KINASE KINASE KINASE 20-RELATED"/>
    <property type="match status" value="1"/>
</dbReference>
<evidence type="ECO:0000256" key="6">
    <source>
        <dbReference type="ARBA" id="ARBA00022840"/>
    </source>
</evidence>
<dbReference type="SUPFAM" id="SSF56112">
    <property type="entry name" value="Protein kinase-like (PK-like)"/>
    <property type="match status" value="1"/>
</dbReference>
<evidence type="ECO:0000256" key="5">
    <source>
        <dbReference type="ARBA" id="ARBA00022777"/>
    </source>
</evidence>
<sequence length="401" mass="41775">MGVELVAGRYRLVEPLGVGSTADVHLAHDTLLDRPVALKLLTGTAEIADPRRFANEVRALSGLSHPNLVQVLDAGTDGRTPYVVLSLVRGRTLSSRLVEEGRLEVAEVRHLGALLADVLAHVHERGVVHRDVKPSNILLDHDEQPHLADFGLALLTGGTRFTRSDRMVGTAAYLSPEQVRGDQVGPVADVYALGLVLLECLTGKREYPGSEVETAVARLHRPPQVPDDLPPDLVRLLTLMTSLTPRRRPSAADCARALRTPTAILVVPQRERRKRTPLVAAGLGLVAAVATTAAVLGSTTSQGTAPPAAETPATSVPAGTDSAAPTATTGQVEQAAVVPTQTTTDDQRGRGGPGADPKVKQAGPGPAAAGPAADNPNKGKGVNSGKPAEKKPEKVPAPGKG</sequence>
<feature type="region of interest" description="Disordered" evidence="8">
    <location>
        <begin position="299"/>
        <end position="401"/>
    </location>
</feature>
<dbReference type="PROSITE" id="PS00107">
    <property type="entry name" value="PROTEIN_KINASE_ATP"/>
    <property type="match status" value="1"/>
</dbReference>
<dbReference type="PANTHER" id="PTHR43289:SF6">
    <property type="entry name" value="SERINE_THREONINE-PROTEIN KINASE NEKL-3"/>
    <property type="match status" value="1"/>
</dbReference>
<feature type="compositionally biased region" description="Low complexity" evidence="8">
    <location>
        <begin position="362"/>
        <end position="373"/>
    </location>
</feature>
<dbReference type="InterPro" id="IPR000719">
    <property type="entry name" value="Prot_kinase_dom"/>
</dbReference>
<feature type="compositionally biased region" description="Low complexity" evidence="8">
    <location>
        <begin position="299"/>
        <end position="318"/>
    </location>
</feature>
<dbReference type="Gene3D" id="1.10.510.10">
    <property type="entry name" value="Transferase(Phosphotransferase) domain 1"/>
    <property type="match status" value="1"/>
</dbReference>
<evidence type="ECO:0000256" key="1">
    <source>
        <dbReference type="ARBA" id="ARBA00012513"/>
    </source>
</evidence>
<dbReference type="GO" id="GO:0004674">
    <property type="term" value="F:protein serine/threonine kinase activity"/>
    <property type="evidence" value="ECO:0007669"/>
    <property type="project" value="UniProtKB-KW"/>
</dbReference>
<keyword evidence="2" id="KW-0723">Serine/threonine-protein kinase</keyword>
<evidence type="ECO:0000256" key="3">
    <source>
        <dbReference type="ARBA" id="ARBA00022679"/>
    </source>
</evidence>
<feature type="binding site" evidence="7">
    <location>
        <position position="39"/>
    </location>
    <ligand>
        <name>ATP</name>
        <dbReference type="ChEBI" id="CHEBI:30616"/>
    </ligand>
</feature>
<dbReference type="PROSITE" id="PS50011">
    <property type="entry name" value="PROTEIN_KINASE_DOM"/>
    <property type="match status" value="1"/>
</dbReference>
<feature type="compositionally biased region" description="Polar residues" evidence="8">
    <location>
        <begin position="323"/>
        <end position="332"/>
    </location>
</feature>
<protein>
    <recommendedName>
        <fullName evidence="1">non-specific serine/threonine protein kinase</fullName>
        <ecNumber evidence="1">2.7.11.1</ecNumber>
    </recommendedName>
</protein>
<reference evidence="10 11" key="1">
    <citation type="submission" date="2016-10" db="EMBL/GenBank/DDBJ databases">
        <title>The Draft Genome Sequence of Actinokineospora bangkokensis 44EHWT reveals the biosynthetic pathway of antifungal compounds Thailandins with unusual extender unit butylmalonyl-CoA.</title>
        <authorList>
            <person name="Greule A."/>
            <person name="Intra B."/>
            <person name="Flemming S."/>
            <person name="Rommel M.G."/>
            <person name="Panbangred W."/>
            <person name="Bechthold A."/>
        </authorList>
    </citation>
    <scope>NUCLEOTIDE SEQUENCE [LARGE SCALE GENOMIC DNA]</scope>
    <source>
        <strain evidence="10 11">44EHW</strain>
    </source>
</reference>
<dbReference type="EMBL" id="MKQR01000009">
    <property type="protein sequence ID" value="OLR93576.1"/>
    <property type="molecule type" value="Genomic_DNA"/>
</dbReference>
<dbReference type="Pfam" id="PF00069">
    <property type="entry name" value="Pkinase"/>
    <property type="match status" value="1"/>
</dbReference>
<keyword evidence="11" id="KW-1185">Reference proteome</keyword>